<feature type="signal peptide" evidence="4">
    <location>
        <begin position="1"/>
        <end position="22"/>
    </location>
</feature>
<keyword evidence="6" id="KW-1185">Reference proteome</keyword>
<dbReference type="OrthoDB" id="9763054at2"/>
<dbReference type="SUPFAM" id="SSF53850">
    <property type="entry name" value="Periplasmic binding protein-like II"/>
    <property type="match status" value="1"/>
</dbReference>
<evidence type="ECO:0000313" key="5">
    <source>
        <dbReference type="EMBL" id="AZN29563.1"/>
    </source>
</evidence>
<organism evidence="5 6">
    <name type="scientific">Flaviflexus salsibiostraticola</name>
    <dbReference type="NCBI Taxonomy" id="1282737"/>
    <lineage>
        <taxon>Bacteria</taxon>
        <taxon>Bacillati</taxon>
        <taxon>Actinomycetota</taxon>
        <taxon>Actinomycetes</taxon>
        <taxon>Actinomycetales</taxon>
        <taxon>Actinomycetaceae</taxon>
        <taxon>Flaviflexus</taxon>
    </lineage>
</organism>
<dbReference type="AlphaFoldDB" id="A0A3S8Z7Y6"/>
<reference evidence="5 6" key="1">
    <citation type="submission" date="2018-12" db="EMBL/GenBank/DDBJ databases">
        <title>Complete genome sequence of Flaviflexus salsibiostraticola KCTC 33148.</title>
        <authorList>
            <person name="Bae J.-W."/>
        </authorList>
    </citation>
    <scope>NUCLEOTIDE SEQUENCE [LARGE SCALE GENOMIC DNA]</scope>
    <source>
        <strain evidence="5 6">KCTC 33148</strain>
    </source>
</reference>
<keyword evidence="2" id="KW-0813">Transport</keyword>
<dbReference type="Gene3D" id="3.40.190.10">
    <property type="entry name" value="Periplasmic binding protein-like II"/>
    <property type="match status" value="1"/>
</dbReference>
<evidence type="ECO:0000256" key="1">
    <source>
        <dbReference type="ARBA" id="ARBA00008520"/>
    </source>
</evidence>
<proteinExistence type="inferred from homology"/>
<evidence type="ECO:0000313" key="6">
    <source>
        <dbReference type="Proteomes" id="UP000270021"/>
    </source>
</evidence>
<sequence length="447" mass="48956">MRNAKRALALVTAGAFALGGLAACGNDDEGGSGDAADGSVYFLNWKPESEETYNEIASAYTEETGVPVKVVTAASGTYEQTLKSEVTKSEAPTLFQINGPMGLKNWQSYALELDDTEFAQDLNDPGLALKGEDGKIYGVPLAVEGYGLIYNQAIFEDYFAMDGAKASSMDDISDFDSFKAVVEDMQARADELGIEGVFAATSLATGEEWRWQTHLANIPVYWEYEEAGVTDMEEIGFTHAENYKNIFDLYLENSTVEPALTPSKTVTDSMQEFATGKVAMVQNGNWAWSQIKDIEGNVVAEEDIKFMPIYTGVEGEESKGINIGTEAFMAVNARASEADQQATIDFVNWLFSSEEGMQYVTEDLGFIAPFKSFGDSTPSDPLAVEINAYMTDPDREPIPWVFTTFPSQAFKEDFGQALAQYASGNVEWDEVVDTFVNSWAREKANLG</sequence>
<gene>
    <name evidence="5" type="ORF">EJO69_04010</name>
</gene>
<name>A0A3S8Z7Y6_9ACTO</name>
<dbReference type="PANTHER" id="PTHR43649:SF34">
    <property type="entry name" value="ABC TRANSPORTER PERIPLASMIC-BINDING PROTEIN YCJN-RELATED"/>
    <property type="match status" value="1"/>
</dbReference>
<accession>A0A3S8Z7Y6</accession>
<evidence type="ECO:0000256" key="2">
    <source>
        <dbReference type="ARBA" id="ARBA00022448"/>
    </source>
</evidence>
<dbReference type="EMBL" id="CP034438">
    <property type="protein sequence ID" value="AZN29563.1"/>
    <property type="molecule type" value="Genomic_DNA"/>
</dbReference>
<dbReference type="PANTHER" id="PTHR43649">
    <property type="entry name" value="ARABINOSE-BINDING PROTEIN-RELATED"/>
    <property type="match status" value="1"/>
</dbReference>
<feature type="chain" id="PRO_5039562829" evidence="4">
    <location>
        <begin position="23"/>
        <end position="447"/>
    </location>
</feature>
<dbReference type="KEGG" id="fsl:EJO69_04010"/>
<dbReference type="InterPro" id="IPR006059">
    <property type="entry name" value="SBP"/>
</dbReference>
<dbReference type="PROSITE" id="PS51257">
    <property type="entry name" value="PROKAR_LIPOPROTEIN"/>
    <property type="match status" value="1"/>
</dbReference>
<dbReference type="PROSITE" id="PS01037">
    <property type="entry name" value="SBP_BACTERIAL_1"/>
    <property type="match status" value="1"/>
</dbReference>
<dbReference type="Proteomes" id="UP000270021">
    <property type="component" value="Chromosome"/>
</dbReference>
<dbReference type="Pfam" id="PF13416">
    <property type="entry name" value="SBP_bac_8"/>
    <property type="match status" value="1"/>
</dbReference>
<protein>
    <submittedName>
        <fullName evidence="5">Carbohydrate ABC transporter substrate-binding protein</fullName>
    </submittedName>
</protein>
<dbReference type="InterPro" id="IPR050490">
    <property type="entry name" value="Bact_solute-bd_prot1"/>
</dbReference>
<dbReference type="RefSeq" id="WP_126039514.1">
    <property type="nucleotide sequence ID" value="NZ_CP034438.1"/>
</dbReference>
<dbReference type="InterPro" id="IPR006061">
    <property type="entry name" value="SBP_1_CS"/>
</dbReference>
<dbReference type="GO" id="GO:0055085">
    <property type="term" value="P:transmembrane transport"/>
    <property type="evidence" value="ECO:0007669"/>
    <property type="project" value="InterPro"/>
</dbReference>
<comment type="similarity">
    <text evidence="1">Belongs to the bacterial solute-binding protein 1 family.</text>
</comment>
<evidence type="ECO:0000256" key="3">
    <source>
        <dbReference type="ARBA" id="ARBA00022729"/>
    </source>
</evidence>
<evidence type="ECO:0000256" key="4">
    <source>
        <dbReference type="SAM" id="SignalP"/>
    </source>
</evidence>
<keyword evidence="3 4" id="KW-0732">Signal</keyword>